<proteinExistence type="predicted"/>
<keyword evidence="1" id="KW-0175">Coiled coil</keyword>
<evidence type="ECO:0000256" key="1">
    <source>
        <dbReference type="SAM" id="Coils"/>
    </source>
</evidence>
<feature type="compositionally biased region" description="Basic and acidic residues" evidence="2">
    <location>
        <begin position="627"/>
        <end position="639"/>
    </location>
</feature>
<accession>A0ABR3VKZ2</accession>
<feature type="compositionally biased region" description="Basic residues" evidence="2">
    <location>
        <begin position="596"/>
        <end position="626"/>
    </location>
</feature>
<feature type="region of interest" description="Disordered" evidence="2">
    <location>
        <begin position="1"/>
        <end position="62"/>
    </location>
</feature>
<reference evidence="3 4" key="1">
    <citation type="journal article" date="2024" name="Commun. Biol.">
        <title>Comparative genomic analysis of thermophilic fungi reveals convergent evolutionary adaptations and gene losses.</title>
        <authorList>
            <person name="Steindorff A.S."/>
            <person name="Aguilar-Pontes M.V."/>
            <person name="Robinson A.J."/>
            <person name="Andreopoulos B."/>
            <person name="LaButti K."/>
            <person name="Kuo A."/>
            <person name="Mondo S."/>
            <person name="Riley R."/>
            <person name="Otillar R."/>
            <person name="Haridas S."/>
            <person name="Lipzen A."/>
            <person name="Grimwood J."/>
            <person name="Schmutz J."/>
            <person name="Clum A."/>
            <person name="Reid I.D."/>
            <person name="Moisan M.C."/>
            <person name="Butler G."/>
            <person name="Nguyen T.T.M."/>
            <person name="Dewar K."/>
            <person name="Conant G."/>
            <person name="Drula E."/>
            <person name="Henrissat B."/>
            <person name="Hansel C."/>
            <person name="Singer S."/>
            <person name="Hutchinson M.I."/>
            <person name="de Vries R.P."/>
            <person name="Natvig D.O."/>
            <person name="Powell A.J."/>
            <person name="Tsang A."/>
            <person name="Grigoriev I.V."/>
        </authorList>
    </citation>
    <scope>NUCLEOTIDE SEQUENCE [LARGE SCALE GENOMIC DNA]</scope>
    <source>
        <strain evidence="3 4">CBS 620.91</strain>
    </source>
</reference>
<name>A0ABR3VKZ2_HUMIN</name>
<feature type="compositionally biased region" description="Pro residues" evidence="2">
    <location>
        <begin position="663"/>
        <end position="676"/>
    </location>
</feature>
<feature type="compositionally biased region" description="Basic and acidic residues" evidence="2">
    <location>
        <begin position="465"/>
        <end position="486"/>
    </location>
</feature>
<feature type="region of interest" description="Disordered" evidence="2">
    <location>
        <begin position="747"/>
        <end position="767"/>
    </location>
</feature>
<feature type="compositionally biased region" description="Polar residues" evidence="2">
    <location>
        <begin position="33"/>
        <end position="42"/>
    </location>
</feature>
<feature type="region of interest" description="Disordered" evidence="2">
    <location>
        <begin position="240"/>
        <end position="326"/>
    </location>
</feature>
<sequence length="816" mass="88099">MTSRPLDDVPPPPYSETDIYSSSARDTYAADDASQSTTSTNGDVIYTPPLTPRSSHHSNFAGEADDVAPSPAAAYFETRPAPPLSHLPFVVHTIALTESSTPDSLPYPADLAARDVRLEDWLTFVNYLLPHHSALSNEEVIDRKLRAEAMTAIRTSAAEGGNNTNHSNSNSNDNNNNDARSHSSGVTSHAEAQLNSIRSADGATPPAPNRQSVETTVREWNDGFFAPRRISIRVDLESVEEAGTAQSTSPELTHLPPQPLQQDGPPPMPGAWNTAFDQPSSTSPANSAEQNQSRSPDTDRPRRGLGSFFPFSSGSGSGSGRGGTGRGGFRFGGINIENDRVSIGDTFFADGRTGSVRIGGITADPTGIKINGQPLFNAPTFPLGGGHCGRGWGGRGGGGWGMGCHARRGGGPWGGSSRGGFWSGHGWHHPRSPGPSGHPGGHEHGHHGHARGFGGGGFSTGTDTGAEREDEPRGRSPHRDGDEKSPRPRSRSSSTSSSSSSLSSCSTSSLSSLDSDFDELRDAQLPVAKQHLEAWLSHPDQPVTKEQVRRLRDEMRAANRHPPPPYSAVASNREVITALRHEVRSLARSWKIIRKEQRRARRQLKKELRRAKRAEKKEYRRAKREMKRAAREAKREARRGGPPPPPPPHPPQPPQAPYHLHPFSPPNNDPTAPPPSYTSSPTQQGQPPPGGNQPYTYFNTPNPDPLVSGRYRAVWEAEARVAEKEEELMRLHKAIALAEFLGNDEAAAAAGSSSAGGGEKKPGTGSGVLKLEAEAKAVQRELEELVKELEMARIEADEEFAKELARQEESRGFEWN</sequence>
<feature type="coiled-coil region" evidence="1">
    <location>
        <begin position="768"/>
        <end position="802"/>
    </location>
</feature>
<feature type="region of interest" description="Disordered" evidence="2">
    <location>
        <begin position="155"/>
        <end position="218"/>
    </location>
</feature>
<comment type="caution">
    <text evidence="3">The sequence shown here is derived from an EMBL/GenBank/DDBJ whole genome shotgun (WGS) entry which is preliminary data.</text>
</comment>
<feature type="compositionally biased region" description="Pro residues" evidence="2">
    <location>
        <begin position="641"/>
        <end position="656"/>
    </location>
</feature>
<feature type="compositionally biased region" description="Low complexity" evidence="2">
    <location>
        <begin position="162"/>
        <end position="184"/>
    </location>
</feature>
<feature type="compositionally biased region" description="Low complexity" evidence="2">
    <location>
        <begin position="491"/>
        <end position="513"/>
    </location>
</feature>
<evidence type="ECO:0000256" key="2">
    <source>
        <dbReference type="SAM" id="MobiDB-lite"/>
    </source>
</evidence>
<dbReference type="EMBL" id="JAZGSY010000052">
    <property type="protein sequence ID" value="KAL1842156.1"/>
    <property type="molecule type" value="Genomic_DNA"/>
</dbReference>
<feature type="compositionally biased region" description="Polar residues" evidence="2">
    <location>
        <begin position="275"/>
        <end position="295"/>
    </location>
</feature>
<feature type="compositionally biased region" description="Low complexity" evidence="2">
    <location>
        <begin position="304"/>
        <end position="314"/>
    </location>
</feature>
<protein>
    <submittedName>
        <fullName evidence="3">Uncharacterized protein</fullName>
    </submittedName>
</protein>
<feature type="region of interest" description="Disordered" evidence="2">
    <location>
        <begin position="415"/>
        <end position="513"/>
    </location>
</feature>
<keyword evidence="4" id="KW-1185">Reference proteome</keyword>
<organism evidence="3 4">
    <name type="scientific">Humicola insolens</name>
    <name type="common">Soft-rot fungus</name>
    <dbReference type="NCBI Taxonomy" id="85995"/>
    <lineage>
        <taxon>Eukaryota</taxon>
        <taxon>Fungi</taxon>
        <taxon>Dikarya</taxon>
        <taxon>Ascomycota</taxon>
        <taxon>Pezizomycotina</taxon>
        <taxon>Sordariomycetes</taxon>
        <taxon>Sordariomycetidae</taxon>
        <taxon>Sordariales</taxon>
        <taxon>Chaetomiaceae</taxon>
        <taxon>Mycothermus</taxon>
    </lineage>
</organism>
<feature type="compositionally biased region" description="Gly residues" evidence="2">
    <location>
        <begin position="315"/>
        <end position="326"/>
    </location>
</feature>
<feature type="compositionally biased region" description="Pro residues" evidence="2">
    <location>
        <begin position="256"/>
        <end position="269"/>
    </location>
</feature>
<gene>
    <name evidence="3" type="ORF">VTJ49DRAFT_5929</name>
</gene>
<dbReference type="Proteomes" id="UP001583172">
    <property type="component" value="Unassembled WGS sequence"/>
</dbReference>
<evidence type="ECO:0000313" key="3">
    <source>
        <dbReference type="EMBL" id="KAL1842156.1"/>
    </source>
</evidence>
<evidence type="ECO:0000313" key="4">
    <source>
        <dbReference type="Proteomes" id="UP001583172"/>
    </source>
</evidence>
<feature type="region of interest" description="Disordered" evidence="2">
    <location>
        <begin position="592"/>
        <end position="708"/>
    </location>
</feature>